<dbReference type="PROSITE" id="PS50290">
    <property type="entry name" value="PI3_4_KINASE_3"/>
    <property type="match status" value="1"/>
</dbReference>
<keyword evidence="11" id="KW-0472">Membrane</keyword>
<feature type="region of interest" description="Disordered" evidence="12">
    <location>
        <begin position="489"/>
        <end position="544"/>
    </location>
</feature>
<dbReference type="CDD" id="cd08062">
    <property type="entry name" value="MPN_RPN7_8"/>
    <property type="match status" value="1"/>
</dbReference>
<dbReference type="InterPro" id="IPR039756">
    <property type="entry name" value="Lsb6/PI4K2"/>
</dbReference>
<evidence type="ECO:0000256" key="5">
    <source>
        <dbReference type="ARBA" id="ARBA00022475"/>
    </source>
</evidence>
<dbReference type="PROSITE" id="PS50249">
    <property type="entry name" value="MPN"/>
    <property type="match status" value="1"/>
</dbReference>
<feature type="region of interest" description="Disordered" evidence="12">
    <location>
        <begin position="609"/>
        <end position="632"/>
    </location>
</feature>
<feature type="compositionally biased region" description="Low complexity" evidence="12">
    <location>
        <begin position="526"/>
        <end position="543"/>
    </location>
</feature>
<evidence type="ECO:0000259" key="13">
    <source>
        <dbReference type="PROSITE" id="PS50249"/>
    </source>
</evidence>
<dbReference type="GO" id="GO:0005838">
    <property type="term" value="C:proteasome regulatory particle"/>
    <property type="evidence" value="ECO:0007669"/>
    <property type="project" value="InterPro"/>
</dbReference>
<evidence type="ECO:0000256" key="11">
    <source>
        <dbReference type="ARBA" id="ARBA00023136"/>
    </source>
</evidence>
<evidence type="ECO:0000259" key="14">
    <source>
        <dbReference type="PROSITE" id="PS50290"/>
    </source>
</evidence>
<name>A0A915NV53_9BILA</name>
<dbReference type="GO" id="GO:0007032">
    <property type="term" value="P:endosome organization"/>
    <property type="evidence" value="ECO:0007669"/>
    <property type="project" value="TreeGrafter"/>
</dbReference>
<protein>
    <recommendedName>
        <fullName evidence="4">1-phosphatidylinositol 4-kinase</fullName>
        <ecNumber evidence="4">2.7.1.67</ecNumber>
    </recommendedName>
</protein>
<dbReference type="InterPro" id="IPR000555">
    <property type="entry name" value="JAMM/MPN+_dom"/>
</dbReference>
<evidence type="ECO:0000256" key="10">
    <source>
        <dbReference type="ARBA" id="ARBA00022942"/>
    </source>
</evidence>
<keyword evidence="6" id="KW-0808">Transferase</keyword>
<dbReference type="PANTHER" id="PTHR12865:SF1">
    <property type="entry name" value="PHOSPHATIDYLINOSITOL 4-KINASE TYPE 2"/>
    <property type="match status" value="1"/>
</dbReference>
<dbReference type="SMART" id="SM00232">
    <property type="entry name" value="JAB_MPN"/>
    <property type="match status" value="1"/>
</dbReference>
<evidence type="ECO:0000256" key="3">
    <source>
        <dbReference type="ARBA" id="ARBA00008941"/>
    </source>
</evidence>
<evidence type="ECO:0000256" key="12">
    <source>
        <dbReference type="SAM" id="MobiDB-lite"/>
    </source>
</evidence>
<feature type="region of interest" description="Disordered" evidence="12">
    <location>
        <begin position="389"/>
        <end position="413"/>
    </location>
</feature>
<proteinExistence type="inferred from homology"/>
<evidence type="ECO:0000256" key="4">
    <source>
        <dbReference type="ARBA" id="ARBA00012169"/>
    </source>
</evidence>
<feature type="compositionally biased region" description="Basic and acidic residues" evidence="12">
    <location>
        <begin position="489"/>
        <end position="503"/>
    </location>
</feature>
<evidence type="ECO:0000256" key="9">
    <source>
        <dbReference type="ARBA" id="ARBA00022840"/>
    </source>
</evidence>
<evidence type="ECO:0000256" key="2">
    <source>
        <dbReference type="ARBA" id="ARBA00008568"/>
    </source>
</evidence>
<dbReference type="GO" id="GO:0005802">
    <property type="term" value="C:trans-Golgi network"/>
    <property type="evidence" value="ECO:0007669"/>
    <property type="project" value="TreeGrafter"/>
</dbReference>
<keyword evidence="5" id="KW-1003">Cell membrane</keyword>
<feature type="region of interest" description="Disordered" evidence="12">
    <location>
        <begin position="1086"/>
        <end position="1110"/>
    </location>
</feature>
<dbReference type="WBParaSite" id="scf7180000421960.g7974">
    <property type="protein sequence ID" value="scf7180000421960.g7974"/>
    <property type="gene ID" value="scf7180000421960.g7974"/>
</dbReference>
<feature type="domain" description="MPN" evidence="13">
    <location>
        <begin position="35"/>
        <end position="176"/>
    </location>
</feature>
<organism evidence="15 16">
    <name type="scientific">Meloidogyne floridensis</name>
    <dbReference type="NCBI Taxonomy" id="298350"/>
    <lineage>
        <taxon>Eukaryota</taxon>
        <taxon>Metazoa</taxon>
        <taxon>Ecdysozoa</taxon>
        <taxon>Nematoda</taxon>
        <taxon>Chromadorea</taxon>
        <taxon>Rhabditida</taxon>
        <taxon>Tylenchina</taxon>
        <taxon>Tylenchomorpha</taxon>
        <taxon>Tylenchoidea</taxon>
        <taxon>Meloidogynidae</taxon>
        <taxon>Meloidogyninae</taxon>
        <taxon>Meloidogyne</taxon>
    </lineage>
</organism>
<dbReference type="InterPro" id="IPR033858">
    <property type="entry name" value="MPN_RPN7_8"/>
</dbReference>
<accession>A0A915NV53</accession>
<evidence type="ECO:0000256" key="6">
    <source>
        <dbReference type="ARBA" id="ARBA00022679"/>
    </source>
</evidence>
<dbReference type="Gene3D" id="3.40.140.10">
    <property type="entry name" value="Cytidine Deaminase, domain 2"/>
    <property type="match status" value="1"/>
</dbReference>
<sequence>MVPLPGQENANKETEKLKVSHCLSSVQANLPVNKVVVHPLVLLSVVDHFNRISKTQRVSRVVGVLLGSMGSDKTIDTSNSFAVPYDEDAEDSNVFFLDADYLEDMFGMFYKVAAKEKIVGWYHTGPKLCKNDILINEVIKRFVPNPILVIIQASQASHEQMNLGLPTDAYVEVQEVHDDGSPPIKTFEHVPCEIGAEEAEEVGVEHLLRDIKNSTAGTLSQRITNQFLGLVGFQHQLAKMALYAKRVVNKELPVNHSIIYHFQEILNLLPDVLSPDFVDAHNSMSNDQAMRIYLGNLARTVIALDDLIDNKLVLQRDEEKSEKKSDSEEKTKDVKSGEIKSEKIIFALRIPIYFDIFEQYFNIFSDCFYSGFKFMLCCSMSVVRHQLVPSPSTSVKESREKPTTSNGDHTKSEVSTTLHPLISDGKNISDPQIISKWMNEFLPRPEPPRFFRPLCNRLARQNQILQELEQKHHDNTKKIIEEAKRRMEMSIRQTRDEQKVQLKEKRKKIDKNVNKSSFPVKKMSTSDNQQNSNKKRSSSQLNSGHDEVVKIAKLRLFSDAVTYTRVPSMQENSTSDSVNTTLRLETDFNAESGDDETQVFIKSGNYKKEERTPLLPERSPTSREMSSPDEVGIRSERVNTLDSHHSDEEISRMCNEQYGTTIGTDFADNLAEAIRAINHEIYPERIAQGSSGSYFVKNLKREKIAVFKPKNEEPYGSLNPKWIKWLHKLFFPCCFGRSCLVPNQGYLSEAGASLVDQKLGLNVVPKTAVVSLAAPTFNYSRVDRAMTRTKERIRDRYPDIGRHFRRIGLPPKRGSFQLFVNGYQDASYWLRQWELFPEMAPPTSVMSEFQLEFEKMVILDYLIRNTDRGNDNWLIKYEPVTVEGKIGDITSGLLGKTRDGTAPGTAMRLNEEINSQDDAKLIDLHEDNEEIDGADETLNDSAGWESVLMPNAKIAAIDNGLAFPFKHPDQWRAYPYQWVGLSIAQRPFSDEIVSKVLPLVDNTDFVRELGNDLRKIFEADKGFDKKTFAKQLSVIRGQMFNLREALRARKSPAQLVQMTPQYMIEIKRKRLRKFRKLVKNIKSSNSQITTTTELTPSTTNLNQSTSGKSLAEQPRIQDNGKFHIAGTSSSVPINEAAIASEAMTTTEDEYENPKSWHNTFKQKVQTRSPFFVMW</sequence>
<feature type="domain" description="PI3K/PI4K catalytic" evidence="14">
    <location>
        <begin position="680"/>
        <end position="1065"/>
    </location>
</feature>
<dbReference type="Pfam" id="PF00454">
    <property type="entry name" value="PI3_PI4_kinase"/>
    <property type="match status" value="1"/>
</dbReference>
<evidence type="ECO:0000313" key="16">
    <source>
        <dbReference type="WBParaSite" id="scf7180000421960.g7974"/>
    </source>
</evidence>
<keyword evidence="8" id="KW-0418">Kinase</keyword>
<dbReference type="GO" id="GO:0005765">
    <property type="term" value="C:lysosomal membrane"/>
    <property type="evidence" value="ECO:0007669"/>
    <property type="project" value="TreeGrafter"/>
</dbReference>
<feature type="compositionally biased region" description="Basic and acidic residues" evidence="12">
    <location>
        <begin position="396"/>
        <end position="412"/>
    </location>
</feature>
<keyword evidence="10" id="KW-0647">Proteasome</keyword>
<comment type="similarity">
    <text evidence="3">Belongs to the PI3/PI4-kinase family. Type II PI4K subfamily.</text>
</comment>
<evidence type="ECO:0000256" key="1">
    <source>
        <dbReference type="ARBA" id="ARBA00004236"/>
    </source>
</evidence>
<feature type="compositionally biased region" description="Low complexity" evidence="12">
    <location>
        <begin position="1089"/>
        <end position="1099"/>
    </location>
</feature>
<dbReference type="InterPro" id="IPR018936">
    <property type="entry name" value="PI3/4_kinase_CS"/>
</dbReference>
<dbReference type="GO" id="GO:0046854">
    <property type="term" value="P:phosphatidylinositol phosphate biosynthetic process"/>
    <property type="evidence" value="ECO:0007669"/>
    <property type="project" value="TreeGrafter"/>
</dbReference>
<keyword evidence="15" id="KW-1185">Reference proteome</keyword>
<evidence type="ECO:0000256" key="8">
    <source>
        <dbReference type="ARBA" id="ARBA00022777"/>
    </source>
</evidence>
<dbReference type="GO" id="GO:0005524">
    <property type="term" value="F:ATP binding"/>
    <property type="evidence" value="ECO:0007669"/>
    <property type="project" value="UniProtKB-KW"/>
</dbReference>
<dbReference type="PANTHER" id="PTHR12865">
    <property type="entry name" value="PHOSPHATIDYLINOSITOL 4-KINASE TYPE-II"/>
    <property type="match status" value="1"/>
</dbReference>
<dbReference type="GO" id="GO:0005768">
    <property type="term" value="C:endosome"/>
    <property type="evidence" value="ECO:0007669"/>
    <property type="project" value="TreeGrafter"/>
</dbReference>
<comment type="similarity">
    <text evidence="2">Belongs to the peptidase M67A family.</text>
</comment>
<dbReference type="AlphaFoldDB" id="A0A915NV53"/>
<dbReference type="EC" id="2.7.1.67" evidence="4"/>
<comment type="subcellular location">
    <subcellularLocation>
        <location evidence="1">Cell membrane</location>
    </subcellularLocation>
</comment>
<dbReference type="GO" id="GO:0008237">
    <property type="term" value="F:metallopeptidase activity"/>
    <property type="evidence" value="ECO:0007669"/>
    <property type="project" value="InterPro"/>
</dbReference>
<keyword evidence="9" id="KW-0067">ATP-binding</keyword>
<keyword evidence="7" id="KW-0547">Nucleotide-binding</keyword>
<dbReference type="Pfam" id="PF13012">
    <property type="entry name" value="MitMem_reg"/>
    <property type="match status" value="1"/>
</dbReference>
<dbReference type="PROSITE" id="PS00916">
    <property type="entry name" value="PI3_4_KINASE_2"/>
    <property type="match status" value="1"/>
</dbReference>
<dbReference type="Pfam" id="PF01398">
    <property type="entry name" value="JAB"/>
    <property type="match status" value="1"/>
</dbReference>
<reference evidence="16" key="1">
    <citation type="submission" date="2022-11" db="UniProtKB">
        <authorList>
            <consortium name="WormBaseParasite"/>
        </authorList>
    </citation>
    <scope>IDENTIFICATION</scope>
</reference>
<dbReference type="InterPro" id="IPR000403">
    <property type="entry name" value="PI3/4_kinase_cat_dom"/>
</dbReference>
<dbReference type="GO" id="GO:0005886">
    <property type="term" value="C:plasma membrane"/>
    <property type="evidence" value="ECO:0007669"/>
    <property type="project" value="UniProtKB-SubCell"/>
</dbReference>
<dbReference type="GO" id="GO:0004430">
    <property type="term" value="F:1-phosphatidylinositol 4-kinase activity"/>
    <property type="evidence" value="ECO:0007669"/>
    <property type="project" value="UniProtKB-EC"/>
</dbReference>
<dbReference type="Proteomes" id="UP000887560">
    <property type="component" value="Unplaced"/>
</dbReference>
<dbReference type="InterPro" id="IPR037518">
    <property type="entry name" value="MPN"/>
</dbReference>
<dbReference type="InterPro" id="IPR024969">
    <property type="entry name" value="EIF3F/CSN6-like_C"/>
</dbReference>
<evidence type="ECO:0000256" key="7">
    <source>
        <dbReference type="ARBA" id="ARBA00022741"/>
    </source>
</evidence>
<evidence type="ECO:0000313" key="15">
    <source>
        <dbReference type="Proteomes" id="UP000887560"/>
    </source>
</evidence>
<dbReference type="GO" id="GO:0007030">
    <property type="term" value="P:Golgi organization"/>
    <property type="evidence" value="ECO:0007669"/>
    <property type="project" value="TreeGrafter"/>
</dbReference>